<dbReference type="SUPFAM" id="SSF160631">
    <property type="entry name" value="SMI1/KNR4-like"/>
    <property type="match status" value="1"/>
</dbReference>
<name>A0ABV8YQD0_9ACTN</name>
<accession>A0ABV8YQD0</accession>
<organism evidence="2 3">
    <name type="scientific">Streptomyces xiangluensis</name>
    <dbReference type="NCBI Taxonomy" id="2665720"/>
    <lineage>
        <taxon>Bacteria</taxon>
        <taxon>Bacillati</taxon>
        <taxon>Actinomycetota</taxon>
        <taxon>Actinomycetes</taxon>
        <taxon>Kitasatosporales</taxon>
        <taxon>Streptomycetaceae</taxon>
        <taxon>Streptomyces</taxon>
    </lineage>
</organism>
<dbReference type="InterPro" id="IPR037883">
    <property type="entry name" value="Knr4/Smi1-like_sf"/>
</dbReference>
<reference evidence="3" key="1">
    <citation type="journal article" date="2019" name="Int. J. Syst. Evol. Microbiol.">
        <title>The Global Catalogue of Microorganisms (GCM) 10K type strain sequencing project: providing services to taxonomists for standard genome sequencing and annotation.</title>
        <authorList>
            <consortium name="The Broad Institute Genomics Platform"/>
            <consortium name="The Broad Institute Genome Sequencing Center for Infectious Disease"/>
            <person name="Wu L."/>
            <person name="Ma J."/>
        </authorList>
    </citation>
    <scope>NUCLEOTIDE SEQUENCE [LARGE SCALE GENOMIC DNA]</scope>
    <source>
        <strain evidence="3">DT43</strain>
    </source>
</reference>
<dbReference type="Gene3D" id="3.40.1580.10">
    <property type="entry name" value="SMI1/KNR4-like"/>
    <property type="match status" value="1"/>
</dbReference>
<proteinExistence type="predicted"/>
<dbReference type="Proteomes" id="UP001596012">
    <property type="component" value="Unassembled WGS sequence"/>
</dbReference>
<evidence type="ECO:0000313" key="3">
    <source>
        <dbReference type="Proteomes" id="UP001596012"/>
    </source>
</evidence>
<dbReference type="EMBL" id="JBHSFG010000020">
    <property type="protein sequence ID" value="MFC4465346.1"/>
    <property type="molecule type" value="Genomic_DNA"/>
</dbReference>
<feature type="domain" description="Knr4/Smi1-like" evidence="1">
    <location>
        <begin position="54"/>
        <end position="201"/>
    </location>
</feature>
<dbReference type="RefSeq" id="WP_386341256.1">
    <property type="nucleotide sequence ID" value="NZ_JBHSFG010000020.1"/>
</dbReference>
<evidence type="ECO:0000313" key="2">
    <source>
        <dbReference type="EMBL" id="MFC4465346.1"/>
    </source>
</evidence>
<protein>
    <submittedName>
        <fullName evidence="2">SMI1/KNR4 family protein</fullName>
    </submittedName>
</protein>
<dbReference type="InterPro" id="IPR018958">
    <property type="entry name" value="Knr4/Smi1-like_dom"/>
</dbReference>
<comment type="caution">
    <text evidence="2">The sequence shown here is derived from an EMBL/GenBank/DDBJ whole genome shotgun (WGS) entry which is preliminary data.</text>
</comment>
<gene>
    <name evidence="2" type="ORF">ACFPH6_12520</name>
</gene>
<dbReference type="Pfam" id="PF09346">
    <property type="entry name" value="SMI1_KNR4"/>
    <property type="match status" value="1"/>
</dbReference>
<keyword evidence="3" id="KW-1185">Reference proteome</keyword>
<sequence>MDNVRGHGGGPAYAWRDLLQRWSDEWLDPVLHEQERAEPFPDEVHRARWLGSGGATTEEVDALEDRLGATLPTSYQQFLLTSNGWLNTTHDIDRILPVREVGWARDLDPDLVTGWTDGHGDAGFRVDDEEYFVYGEAQDPVSFRPEYLPHTLKISHTPEATDVYLLNPCVVTPEGEWEAWYLAHWLPGAVRYRSFWELMNGQYRSFRGEW</sequence>
<evidence type="ECO:0000259" key="1">
    <source>
        <dbReference type="SMART" id="SM00860"/>
    </source>
</evidence>
<dbReference type="SMART" id="SM00860">
    <property type="entry name" value="SMI1_KNR4"/>
    <property type="match status" value="1"/>
</dbReference>